<dbReference type="Proteomes" id="UP001289374">
    <property type="component" value="Unassembled WGS sequence"/>
</dbReference>
<dbReference type="PANTHER" id="PTHR11439">
    <property type="entry name" value="GAG-POL-RELATED RETROTRANSPOSON"/>
    <property type="match status" value="1"/>
</dbReference>
<reference evidence="1" key="1">
    <citation type="submission" date="2020-06" db="EMBL/GenBank/DDBJ databases">
        <authorList>
            <person name="Li T."/>
            <person name="Hu X."/>
            <person name="Zhang T."/>
            <person name="Song X."/>
            <person name="Zhang H."/>
            <person name="Dai N."/>
            <person name="Sheng W."/>
            <person name="Hou X."/>
            <person name="Wei L."/>
        </authorList>
    </citation>
    <scope>NUCLEOTIDE SEQUENCE</scope>
    <source>
        <strain evidence="1">K16</strain>
        <tissue evidence="1">Leaf</tissue>
    </source>
</reference>
<organism evidence="1 2">
    <name type="scientific">Sesamum angolense</name>
    <dbReference type="NCBI Taxonomy" id="2727404"/>
    <lineage>
        <taxon>Eukaryota</taxon>
        <taxon>Viridiplantae</taxon>
        <taxon>Streptophyta</taxon>
        <taxon>Embryophyta</taxon>
        <taxon>Tracheophyta</taxon>
        <taxon>Spermatophyta</taxon>
        <taxon>Magnoliopsida</taxon>
        <taxon>eudicotyledons</taxon>
        <taxon>Gunneridae</taxon>
        <taxon>Pentapetalae</taxon>
        <taxon>asterids</taxon>
        <taxon>lamiids</taxon>
        <taxon>Lamiales</taxon>
        <taxon>Pedaliaceae</taxon>
        <taxon>Sesamum</taxon>
    </lineage>
</organism>
<dbReference type="EMBL" id="JACGWL010000527">
    <property type="protein sequence ID" value="KAK4383724.1"/>
    <property type="molecule type" value="Genomic_DNA"/>
</dbReference>
<gene>
    <name evidence="1" type="ORF">Sango_2750700</name>
</gene>
<protein>
    <recommendedName>
        <fullName evidence="3">Gag/pol protein</fullName>
    </recommendedName>
</protein>
<evidence type="ECO:0000313" key="1">
    <source>
        <dbReference type="EMBL" id="KAK4383724.1"/>
    </source>
</evidence>
<name>A0AAE1W0Y0_9LAMI</name>
<sequence length="369" mass="42143">MLAVENGRRQMISICIAKETSIGRGSAHNSSPTLVLERSRKLSKDEMILRSLNTLTRGGYSYFITFTDDHTWYGYVYLMRYKSEVFGKFKECRLEVENQTGRKIKTLRHTLEMAAKLLNMAPSKTIFQTPYQIWHGKPASYKYGLLGLTSQLDNDPRTYGEVMLDIDSDKRAKAMRSKMDSIVMRGYDFIKNENPCIYKKICGSSVAYLMLYMDVILFVENQVKMLGNIKAWLSTQFSMKDIGTIQYIVQYIRPNVAYALSVMSIYQAYAGEAHWSAVKTILMYLKMTKDMFLIYGGGELILEGYSDASFQSNDDDVKSQSSFIFKLNGGMVAWKSSKHATTVVSTIEVQYIVASEAAKKAIWKENYIQ</sequence>
<dbReference type="CDD" id="cd09272">
    <property type="entry name" value="RNase_HI_RT_Ty1"/>
    <property type="match status" value="1"/>
</dbReference>
<keyword evidence="2" id="KW-1185">Reference proteome</keyword>
<comment type="caution">
    <text evidence="1">The sequence shown here is derived from an EMBL/GenBank/DDBJ whole genome shotgun (WGS) entry which is preliminary data.</text>
</comment>
<dbReference type="AlphaFoldDB" id="A0AAE1W0Y0"/>
<evidence type="ECO:0008006" key="3">
    <source>
        <dbReference type="Google" id="ProtNLM"/>
    </source>
</evidence>
<reference evidence="1" key="2">
    <citation type="journal article" date="2024" name="Plant">
        <title>Genomic evolution and insights into agronomic trait innovations of Sesamum species.</title>
        <authorList>
            <person name="Miao H."/>
            <person name="Wang L."/>
            <person name="Qu L."/>
            <person name="Liu H."/>
            <person name="Sun Y."/>
            <person name="Le M."/>
            <person name="Wang Q."/>
            <person name="Wei S."/>
            <person name="Zheng Y."/>
            <person name="Lin W."/>
            <person name="Duan Y."/>
            <person name="Cao H."/>
            <person name="Xiong S."/>
            <person name="Wang X."/>
            <person name="Wei L."/>
            <person name="Li C."/>
            <person name="Ma Q."/>
            <person name="Ju M."/>
            <person name="Zhao R."/>
            <person name="Li G."/>
            <person name="Mu C."/>
            <person name="Tian Q."/>
            <person name="Mei H."/>
            <person name="Zhang T."/>
            <person name="Gao T."/>
            <person name="Zhang H."/>
        </authorList>
    </citation>
    <scope>NUCLEOTIDE SEQUENCE</scope>
    <source>
        <strain evidence="1">K16</strain>
    </source>
</reference>
<accession>A0AAE1W0Y0</accession>
<evidence type="ECO:0000313" key="2">
    <source>
        <dbReference type="Proteomes" id="UP001289374"/>
    </source>
</evidence>
<dbReference type="PANTHER" id="PTHR11439:SF496">
    <property type="entry name" value="RNA-DIRECTED DNA POLYMERASE"/>
    <property type="match status" value="1"/>
</dbReference>
<proteinExistence type="predicted"/>